<sequence length="140" mass="14868">MLDHAASDLLELRLENAQSQETLDNRGPAAEMIRIMTGWVWPGSGEDPTPENVQYAWPATAAALPIGTAVTGRVIGRQPFGVFVLIEGVPDAVGLAEVLRTPAGTVPPPVGRMISGRVVGHADHHCQVRITLDSWDDAAA</sequence>
<gene>
    <name evidence="1" type="ORF">OKJ48_38790</name>
</gene>
<dbReference type="RefSeq" id="WP_324775095.1">
    <property type="nucleotide sequence ID" value="NZ_BAAATS010000028.1"/>
</dbReference>
<comment type="caution">
    <text evidence="1">The sequence shown here is derived from an EMBL/GenBank/DDBJ whole genome shotgun (WGS) entry which is preliminary data.</text>
</comment>
<reference evidence="1 2" key="1">
    <citation type="submission" date="2022-10" db="EMBL/GenBank/DDBJ databases">
        <authorList>
            <person name="Xie J."/>
            <person name="Shen N."/>
        </authorList>
    </citation>
    <scope>NUCLEOTIDE SEQUENCE [LARGE SCALE GENOMIC DNA]</scope>
    <source>
        <strain evidence="1 2">DSM 41681</strain>
    </source>
</reference>
<proteinExistence type="predicted"/>
<keyword evidence="2" id="KW-1185">Reference proteome</keyword>
<accession>A0ABU6CN17</accession>
<name>A0ABU6CN17_9ACTN</name>
<evidence type="ECO:0000313" key="2">
    <source>
        <dbReference type="Proteomes" id="UP001352223"/>
    </source>
</evidence>
<protein>
    <recommendedName>
        <fullName evidence="3">RNA-binding protein</fullName>
    </recommendedName>
</protein>
<dbReference type="Proteomes" id="UP001352223">
    <property type="component" value="Unassembled WGS sequence"/>
</dbReference>
<organism evidence="1 2">
    <name type="scientific">Streptomyces kunmingensis</name>
    <dbReference type="NCBI Taxonomy" id="68225"/>
    <lineage>
        <taxon>Bacteria</taxon>
        <taxon>Bacillati</taxon>
        <taxon>Actinomycetota</taxon>
        <taxon>Actinomycetes</taxon>
        <taxon>Kitasatosporales</taxon>
        <taxon>Streptomycetaceae</taxon>
        <taxon>Streptomyces</taxon>
    </lineage>
</organism>
<evidence type="ECO:0000313" key="1">
    <source>
        <dbReference type="EMBL" id="MEB3966130.1"/>
    </source>
</evidence>
<dbReference type="EMBL" id="JAOZYB010000351">
    <property type="protein sequence ID" value="MEB3966130.1"/>
    <property type="molecule type" value="Genomic_DNA"/>
</dbReference>
<evidence type="ECO:0008006" key="3">
    <source>
        <dbReference type="Google" id="ProtNLM"/>
    </source>
</evidence>